<comment type="caution">
    <text evidence="2">The sequence shown here is derived from an EMBL/GenBank/DDBJ whole genome shotgun (WGS) entry which is preliminary data.</text>
</comment>
<dbReference type="RefSeq" id="WP_284311297.1">
    <property type="nucleotide sequence ID" value="NZ_BSPC01000011.1"/>
</dbReference>
<keyword evidence="3" id="KW-1185">Reference proteome</keyword>
<evidence type="ECO:0000313" key="2">
    <source>
        <dbReference type="EMBL" id="GLS18466.1"/>
    </source>
</evidence>
<protein>
    <submittedName>
        <fullName evidence="2">Uncharacterized protein</fullName>
    </submittedName>
</protein>
<evidence type="ECO:0000313" key="3">
    <source>
        <dbReference type="Proteomes" id="UP001156882"/>
    </source>
</evidence>
<sequence length="137" mass="15066">MVRTVLLAVNDANLTGNYTVLRDICAPDSQSLNSPERLAASFENMRQQGFDFSVVGIATAKFSQMPAMTPQGYLRVTGEFDSSPRVTFDIFYQHVVNRWRPYAIGVGLVPVEAAPPPVVKAAPKPQSQSKKQRGKPK</sequence>
<dbReference type="EMBL" id="BSPC01000011">
    <property type="protein sequence ID" value="GLS18466.1"/>
    <property type="molecule type" value="Genomic_DNA"/>
</dbReference>
<proteinExistence type="predicted"/>
<reference evidence="3" key="1">
    <citation type="journal article" date="2019" name="Int. J. Syst. Evol. Microbiol.">
        <title>The Global Catalogue of Microorganisms (GCM) 10K type strain sequencing project: providing services to taxonomists for standard genome sequencing and annotation.</title>
        <authorList>
            <consortium name="The Broad Institute Genomics Platform"/>
            <consortium name="The Broad Institute Genome Sequencing Center for Infectious Disease"/>
            <person name="Wu L."/>
            <person name="Ma J."/>
        </authorList>
    </citation>
    <scope>NUCLEOTIDE SEQUENCE [LARGE SCALE GENOMIC DNA]</scope>
    <source>
        <strain evidence="3">NBRC 101365</strain>
    </source>
</reference>
<feature type="region of interest" description="Disordered" evidence="1">
    <location>
        <begin position="116"/>
        <end position="137"/>
    </location>
</feature>
<name>A0ABQ6CDX0_9HYPH</name>
<accession>A0ABQ6CDX0</accession>
<dbReference type="Proteomes" id="UP001156882">
    <property type="component" value="Unassembled WGS sequence"/>
</dbReference>
<organism evidence="2 3">
    <name type="scientific">Labrys miyagiensis</name>
    <dbReference type="NCBI Taxonomy" id="346912"/>
    <lineage>
        <taxon>Bacteria</taxon>
        <taxon>Pseudomonadati</taxon>
        <taxon>Pseudomonadota</taxon>
        <taxon>Alphaproteobacteria</taxon>
        <taxon>Hyphomicrobiales</taxon>
        <taxon>Xanthobacteraceae</taxon>
        <taxon>Labrys</taxon>
    </lineage>
</organism>
<gene>
    <name evidence="2" type="ORF">GCM10007874_14830</name>
</gene>
<evidence type="ECO:0000256" key="1">
    <source>
        <dbReference type="SAM" id="MobiDB-lite"/>
    </source>
</evidence>